<proteinExistence type="inferred from homology"/>
<evidence type="ECO:0000313" key="7">
    <source>
        <dbReference type="EnsemblMetazoa" id="PPA41625.1"/>
    </source>
</evidence>
<name>A0A2A6CK79_PRIPA</name>
<accession>A0A8R1Z352</accession>
<dbReference type="PANTHER" id="PTHR31552:SF8">
    <property type="entry name" value="SERPENTINE RECEPTOR CLASS GAMMA"/>
    <property type="match status" value="1"/>
</dbReference>
<keyword evidence="3 6" id="KW-0812">Transmembrane</keyword>
<reference evidence="7" key="2">
    <citation type="submission" date="2022-06" db="UniProtKB">
        <authorList>
            <consortium name="EnsemblMetazoa"/>
        </authorList>
    </citation>
    <scope>IDENTIFICATION</scope>
    <source>
        <strain evidence="7">PS312</strain>
    </source>
</reference>
<evidence type="ECO:0000256" key="1">
    <source>
        <dbReference type="ARBA" id="ARBA00004141"/>
    </source>
</evidence>
<gene>
    <name evidence="7" type="primary">WBGene00279994</name>
</gene>
<dbReference type="PANTHER" id="PTHR31552">
    <property type="entry name" value="SERPENTINE RECEPTOR CLASS GAMMA"/>
    <property type="match status" value="1"/>
</dbReference>
<keyword evidence="4 6" id="KW-1133">Transmembrane helix</keyword>
<feature type="transmembrane region" description="Helical" evidence="6">
    <location>
        <begin position="38"/>
        <end position="58"/>
    </location>
</feature>
<protein>
    <recommendedName>
        <fullName evidence="6">Serpentine receptor class gamma</fullName>
    </recommendedName>
</protein>
<feature type="transmembrane region" description="Helical" evidence="6">
    <location>
        <begin position="6"/>
        <end position="26"/>
    </location>
</feature>
<comment type="subcellular location">
    <subcellularLocation>
        <location evidence="1">Membrane</location>
        <topology evidence="1">Multi-pass membrane protein</topology>
    </subcellularLocation>
</comment>
<dbReference type="GO" id="GO:0007606">
    <property type="term" value="P:sensory perception of chemical stimulus"/>
    <property type="evidence" value="ECO:0007669"/>
    <property type="project" value="UniProtKB-UniRule"/>
</dbReference>
<keyword evidence="5 6" id="KW-0472">Membrane</keyword>
<evidence type="ECO:0000256" key="5">
    <source>
        <dbReference type="ARBA" id="ARBA00023136"/>
    </source>
</evidence>
<evidence type="ECO:0000256" key="3">
    <source>
        <dbReference type="ARBA" id="ARBA00022692"/>
    </source>
</evidence>
<dbReference type="Proteomes" id="UP000005239">
    <property type="component" value="Unassembled WGS sequence"/>
</dbReference>
<accession>A0A2A6CK79</accession>
<evidence type="ECO:0000256" key="2">
    <source>
        <dbReference type="ARBA" id="ARBA00005692"/>
    </source>
</evidence>
<comment type="caution">
    <text evidence="6">Lacks conserved residue(s) required for the propagation of feature annotation.</text>
</comment>
<evidence type="ECO:0000313" key="8">
    <source>
        <dbReference type="Proteomes" id="UP000005239"/>
    </source>
</evidence>
<organism evidence="7 8">
    <name type="scientific">Pristionchus pacificus</name>
    <name type="common">Parasitic nematode worm</name>
    <dbReference type="NCBI Taxonomy" id="54126"/>
    <lineage>
        <taxon>Eukaryota</taxon>
        <taxon>Metazoa</taxon>
        <taxon>Ecdysozoa</taxon>
        <taxon>Nematoda</taxon>
        <taxon>Chromadorea</taxon>
        <taxon>Rhabditida</taxon>
        <taxon>Rhabditina</taxon>
        <taxon>Diplogasteromorpha</taxon>
        <taxon>Diplogasteroidea</taxon>
        <taxon>Neodiplogasteridae</taxon>
        <taxon>Pristionchus</taxon>
    </lineage>
</organism>
<reference evidence="8" key="1">
    <citation type="journal article" date="2008" name="Nat. Genet.">
        <title>The Pristionchus pacificus genome provides a unique perspective on nematode lifestyle and parasitism.</title>
        <authorList>
            <person name="Dieterich C."/>
            <person name="Clifton S.W."/>
            <person name="Schuster L.N."/>
            <person name="Chinwalla A."/>
            <person name="Delehaunty K."/>
            <person name="Dinkelacker I."/>
            <person name="Fulton L."/>
            <person name="Fulton R."/>
            <person name="Godfrey J."/>
            <person name="Minx P."/>
            <person name="Mitreva M."/>
            <person name="Roeseler W."/>
            <person name="Tian H."/>
            <person name="Witte H."/>
            <person name="Yang S.P."/>
            <person name="Wilson R.K."/>
            <person name="Sommer R.J."/>
        </authorList>
    </citation>
    <scope>NUCLEOTIDE SEQUENCE [LARGE SCALE GENOMIC DNA]</scope>
    <source>
        <strain evidence="8">PS312</strain>
    </source>
</reference>
<dbReference type="GO" id="GO:0004888">
    <property type="term" value="F:transmembrane signaling receptor activity"/>
    <property type="evidence" value="ECO:0007669"/>
    <property type="project" value="InterPro"/>
</dbReference>
<sequence>MHISTAIYVVYGSISLLMYAVVFIIIHRLRISNLCAAFAKLILLYSIVNILTYANSWYSHRLRSESIIWPVCAYLNTNNDLRNALTFLMPLLNCNQSVCNLLNRFSAINFPMRHTKLWIAFNVGSPYVTDVCSLGLPYYLLLVKGPIQYRLLKSLTLLRLEILEAMGSDRTKFTGSETNTIASRSRMAM</sequence>
<dbReference type="GO" id="GO:0016020">
    <property type="term" value="C:membrane"/>
    <property type="evidence" value="ECO:0007669"/>
    <property type="project" value="UniProtKB-SubCell"/>
</dbReference>
<evidence type="ECO:0000256" key="6">
    <source>
        <dbReference type="RuleBase" id="RU280813"/>
    </source>
</evidence>
<evidence type="ECO:0000256" key="4">
    <source>
        <dbReference type="ARBA" id="ARBA00022989"/>
    </source>
</evidence>
<keyword evidence="8" id="KW-1185">Reference proteome</keyword>
<dbReference type="InterPro" id="IPR000609">
    <property type="entry name" value="7TM_GPCR_serpentine_rcpt_Srg"/>
</dbReference>
<dbReference type="AlphaFoldDB" id="A0A2A6CK79"/>
<dbReference type="Pfam" id="PF02118">
    <property type="entry name" value="Srg"/>
    <property type="match status" value="1"/>
</dbReference>
<comment type="similarity">
    <text evidence="2 6">Belongs to the nematode receptor-like protein srg family.</text>
</comment>
<dbReference type="EnsemblMetazoa" id="PPA41625.1">
    <property type="protein sequence ID" value="PPA41625.1"/>
    <property type="gene ID" value="WBGene00279994"/>
</dbReference>